<dbReference type="Gene3D" id="3.50.50.60">
    <property type="entry name" value="FAD/NAD(P)-binding domain"/>
    <property type="match status" value="1"/>
</dbReference>
<dbReference type="InterPro" id="IPR039650">
    <property type="entry name" value="HdrA-like"/>
</dbReference>
<keyword evidence="1" id="KW-0004">4Fe-4S</keyword>
<accession>A0A0W8E6P1</accession>
<evidence type="ECO:0000256" key="5">
    <source>
        <dbReference type="ARBA" id="ARBA00023014"/>
    </source>
</evidence>
<evidence type="ECO:0000256" key="2">
    <source>
        <dbReference type="ARBA" id="ARBA00022723"/>
    </source>
</evidence>
<reference evidence="7" key="1">
    <citation type="journal article" date="2015" name="Proc. Natl. Acad. Sci. U.S.A.">
        <title>Networks of energetic and metabolic interactions define dynamics in microbial communities.</title>
        <authorList>
            <person name="Embree M."/>
            <person name="Liu J.K."/>
            <person name="Al-Bassam M.M."/>
            <person name="Zengler K."/>
        </authorList>
    </citation>
    <scope>NUCLEOTIDE SEQUENCE</scope>
</reference>
<name>A0A0W8E6P1_9ZZZZ</name>
<keyword evidence="3 7" id="KW-0560">Oxidoreductase</keyword>
<comment type="caution">
    <text evidence="7">The sequence shown here is derived from an EMBL/GenBank/DDBJ whole genome shotgun (WGS) entry which is preliminary data.</text>
</comment>
<dbReference type="AlphaFoldDB" id="A0A0W8E6P1"/>
<dbReference type="EC" id="1.8.98.1" evidence="7"/>
<dbReference type="GO" id="GO:0051539">
    <property type="term" value="F:4 iron, 4 sulfur cluster binding"/>
    <property type="evidence" value="ECO:0007669"/>
    <property type="project" value="UniProtKB-KW"/>
</dbReference>
<dbReference type="SUPFAM" id="SSF51905">
    <property type="entry name" value="FAD/NAD(P)-binding domain"/>
    <property type="match status" value="1"/>
</dbReference>
<evidence type="ECO:0000256" key="4">
    <source>
        <dbReference type="ARBA" id="ARBA00023004"/>
    </source>
</evidence>
<dbReference type="GO" id="GO:0051912">
    <property type="term" value="F:CoB--CoM heterodisulfide reductase activity"/>
    <property type="evidence" value="ECO:0007669"/>
    <property type="project" value="UniProtKB-EC"/>
</dbReference>
<sequence length="342" mass="37299">MNNTEKTALIIGGGVAGMEAAIKIGNAGYQVLIVEKEPKLGGVMSKLYSSFPRWENPQELVDDKAKKIEECSNIKTMLSTVVTSAERKGKSFTVNLDHAGVAEQAEVDAVVLAMGFELFDAAEYGEYGYGAFDNVYNSLEFEDQLKAMAGKDKSELPQVVAFFKCVGSRDRSKGFPYCSKICCMYTAKQAGLMKDINPDAKCFVFYMDYRATGKEYEEFVRSVIEDKHVRYVRGRPAKVLPENGKLVIRAEDTLMGVPVEVAADMIVLASAIVPSATSRELAEMFTAKTDQYGFIEYDSKNPVQAGDRVFFAGACGFAVESLGAQHQGAAAAADVVALFNQD</sequence>
<keyword evidence="2" id="KW-0479">Metal-binding</keyword>
<proteinExistence type="predicted"/>
<evidence type="ECO:0000313" key="7">
    <source>
        <dbReference type="EMBL" id="KUG04308.1"/>
    </source>
</evidence>
<dbReference type="PANTHER" id="PTHR43498">
    <property type="entry name" value="FERREDOXIN:COB-COM HETERODISULFIDE REDUCTASE SUBUNIT A"/>
    <property type="match status" value="1"/>
</dbReference>
<evidence type="ECO:0000256" key="1">
    <source>
        <dbReference type="ARBA" id="ARBA00022485"/>
    </source>
</evidence>
<organism evidence="7">
    <name type="scientific">hydrocarbon metagenome</name>
    <dbReference type="NCBI Taxonomy" id="938273"/>
    <lineage>
        <taxon>unclassified sequences</taxon>
        <taxon>metagenomes</taxon>
        <taxon>ecological metagenomes</taxon>
    </lineage>
</organism>
<dbReference type="Pfam" id="PF07992">
    <property type="entry name" value="Pyr_redox_2"/>
    <property type="match status" value="1"/>
</dbReference>
<dbReference type="GO" id="GO:0046872">
    <property type="term" value="F:metal ion binding"/>
    <property type="evidence" value="ECO:0007669"/>
    <property type="project" value="UniProtKB-KW"/>
</dbReference>
<protein>
    <submittedName>
        <fullName evidence="7">Cob--com heterodisulfide reductase subunit a</fullName>
        <ecNumber evidence="7">1.8.98.1</ecNumber>
    </submittedName>
</protein>
<keyword evidence="5" id="KW-0411">Iron-sulfur</keyword>
<dbReference type="EMBL" id="LNQE01001853">
    <property type="protein sequence ID" value="KUG04308.1"/>
    <property type="molecule type" value="Genomic_DNA"/>
</dbReference>
<gene>
    <name evidence="7" type="ORF">ASZ90_018315</name>
</gene>
<evidence type="ECO:0000256" key="3">
    <source>
        <dbReference type="ARBA" id="ARBA00023002"/>
    </source>
</evidence>
<dbReference type="InterPro" id="IPR023753">
    <property type="entry name" value="FAD/NAD-binding_dom"/>
</dbReference>
<keyword evidence="4" id="KW-0408">Iron</keyword>
<evidence type="ECO:0000259" key="6">
    <source>
        <dbReference type="Pfam" id="PF07992"/>
    </source>
</evidence>
<dbReference type="PANTHER" id="PTHR43498:SF1">
    <property type="entry name" value="COB--COM HETERODISULFIDE REDUCTASE IRON-SULFUR SUBUNIT A"/>
    <property type="match status" value="1"/>
</dbReference>
<feature type="domain" description="FAD/NAD(P)-binding" evidence="6">
    <location>
        <begin position="9"/>
        <end position="120"/>
    </location>
</feature>
<dbReference type="InterPro" id="IPR036188">
    <property type="entry name" value="FAD/NAD-bd_sf"/>
</dbReference>